<feature type="signal peptide" evidence="1">
    <location>
        <begin position="1"/>
        <end position="19"/>
    </location>
</feature>
<evidence type="ECO:0000313" key="3">
    <source>
        <dbReference type="Proteomes" id="UP001307849"/>
    </source>
</evidence>
<organism evidence="2 3">
    <name type="scientific">Arthrobotrys conoides</name>
    <dbReference type="NCBI Taxonomy" id="74498"/>
    <lineage>
        <taxon>Eukaryota</taxon>
        <taxon>Fungi</taxon>
        <taxon>Dikarya</taxon>
        <taxon>Ascomycota</taxon>
        <taxon>Pezizomycotina</taxon>
        <taxon>Orbiliomycetes</taxon>
        <taxon>Orbiliales</taxon>
        <taxon>Orbiliaceae</taxon>
        <taxon>Arthrobotrys</taxon>
    </lineage>
</organism>
<evidence type="ECO:0000313" key="2">
    <source>
        <dbReference type="EMBL" id="KAK6517775.1"/>
    </source>
</evidence>
<gene>
    <name evidence="2" type="ORF">TWF506_004955</name>
</gene>
<feature type="chain" id="PRO_5042875480" evidence="1">
    <location>
        <begin position="20"/>
        <end position="89"/>
    </location>
</feature>
<reference evidence="2 3" key="1">
    <citation type="submission" date="2019-10" db="EMBL/GenBank/DDBJ databases">
        <authorList>
            <person name="Palmer J.M."/>
        </authorList>
    </citation>
    <scope>NUCLEOTIDE SEQUENCE [LARGE SCALE GENOMIC DNA]</scope>
    <source>
        <strain evidence="2 3">TWF506</strain>
    </source>
</reference>
<dbReference type="AlphaFoldDB" id="A0AAN8NAW4"/>
<protein>
    <submittedName>
        <fullName evidence="2">Uncharacterized protein</fullName>
    </submittedName>
</protein>
<proteinExistence type="predicted"/>
<dbReference type="Proteomes" id="UP001307849">
    <property type="component" value="Unassembled WGS sequence"/>
</dbReference>
<keyword evidence="3" id="KW-1185">Reference proteome</keyword>
<keyword evidence="1" id="KW-0732">Signal</keyword>
<comment type="caution">
    <text evidence="2">The sequence shown here is derived from an EMBL/GenBank/DDBJ whole genome shotgun (WGS) entry which is preliminary data.</text>
</comment>
<dbReference type="EMBL" id="JAVHJM010000002">
    <property type="protein sequence ID" value="KAK6517775.1"/>
    <property type="molecule type" value="Genomic_DNA"/>
</dbReference>
<sequence>MKFTTVVLAVFGIIASASAAPTAESDIVIKLSPELHKRLPEAELTELIKSTILKSRDLGSAKLEARGCSWYCGFGLCGTTTSCCIQKCT</sequence>
<accession>A0AAN8NAW4</accession>
<evidence type="ECO:0000256" key="1">
    <source>
        <dbReference type="SAM" id="SignalP"/>
    </source>
</evidence>
<name>A0AAN8NAW4_9PEZI</name>